<keyword evidence="2" id="KW-1185">Reference proteome</keyword>
<dbReference type="EMBL" id="JBHUMO010000039">
    <property type="protein sequence ID" value="MFD2728926.1"/>
    <property type="molecule type" value="Genomic_DNA"/>
</dbReference>
<protein>
    <submittedName>
        <fullName evidence="1">Uncharacterized protein</fullName>
    </submittedName>
</protein>
<reference evidence="2" key="1">
    <citation type="journal article" date="2019" name="Int. J. Syst. Evol. Microbiol.">
        <title>The Global Catalogue of Microorganisms (GCM) 10K type strain sequencing project: providing services to taxonomists for standard genome sequencing and annotation.</title>
        <authorList>
            <consortium name="The Broad Institute Genomics Platform"/>
            <consortium name="The Broad Institute Genome Sequencing Center for Infectious Disease"/>
            <person name="Wu L."/>
            <person name="Ma J."/>
        </authorList>
    </citation>
    <scope>NUCLEOTIDE SEQUENCE [LARGE SCALE GENOMIC DNA]</scope>
    <source>
        <strain evidence="2">TISTR 932</strain>
    </source>
</reference>
<dbReference type="Proteomes" id="UP001597427">
    <property type="component" value="Unassembled WGS sequence"/>
</dbReference>
<evidence type="ECO:0000313" key="2">
    <source>
        <dbReference type="Proteomes" id="UP001597427"/>
    </source>
</evidence>
<dbReference type="RefSeq" id="WP_379980801.1">
    <property type="nucleotide sequence ID" value="NZ_JBHUMO010000039.1"/>
</dbReference>
<comment type="caution">
    <text evidence="1">The sequence shown here is derived from an EMBL/GenBank/DDBJ whole genome shotgun (WGS) entry which is preliminary data.</text>
</comment>
<name>A0ABW5TIG3_9ENTE</name>
<organism evidence="1 2">
    <name type="scientific">Enterococcus camelliae</name>
    <dbReference type="NCBI Taxonomy" id="453959"/>
    <lineage>
        <taxon>Bacteria</taxon>
        <taxon>Bacillati</taxon>
        <taxon>Bacillota</taxon>
        <taxon>Bacilli</taxon>
        <taxon>Lactobacillales</taxon>
        <taxon>Enterococcaceae</taxon>
        <taxon>Enterococcus</taxon>
    </lineage>
</organism>
<proteinExistence type="predicted"/>
<sequence>MDVDPIYILFLNRLYISAVIDLNDHRGRKPKVGDNCFDQPGQPICPGEIFHDLLRKLEKGIHNESEVPLS</sequence>
<evidence type="ECO:0000313" key="1">
    <source>
        <dbReference type="EMBL" id="MFD2728926.1"/>
    </source>
</evidence>
<gene>
    <name evidence="1" type="ORF">ACFSR0_05750</name>
</gene>
<accession>A0ABW5TIG3</accession>